<evidence type="ECO:0000313" key="8">
    <source>
        <dbReference type="EMBL" id="MBE4751220.1"/>
    </source>
</evidence>
<keyword evidence="3 5" id="KW-0862">Zinc</keyword>
<evidence type="ECO:0000259" key="7">
    <source>
        <dbReference type="PROSITE" id="PS50305"/>
    </source>
</evidence>
<proteinExistence type="inferred from homology"/>
<evidence type="ECO:0000256" key="4">
    <source>
        <dbReference type="ARBA" id="ARBA00023027"/>
    </source>
</evidence>
<evidence type="ECO:0000256" key="3">
    <source>
        <dbReference type="ARBA" id="ARBA00022833"/>
    </source>
</evidence>
<dbReference type="NCBIfam" id="NF003738">
    <property type="entry name" value="PRK05333.1"/>
    <property type="match status" value="1"/>
</dbReference>
<accession>A0ABR9PTG3</accession>
<comment type="caution">
    <text evidence="5">Lacks conserved residue(s) required for the propagation of feature annotation.</text>
</comment>
<feature type="binding site" evidence="5">
    <location>
        <begin position="230"/>
        <end position="232"/>
    </location>
    <ligand>
        <name>NAD(+)</name>
        <dbReference type="ChEBI" id="CHEBI:57540"/>
    </ligand>
</feature>
<dbReference type="Pfam" id="PF02146">
    <property type="entry name" value="SIR2"/>
    <property type="match status" value="1"/>
</dbReference>
<dbReference type="InterPro" id="IPR026591">
    <property type="entry name" value="Sirtuin_cat_small_dom_sf"/>
</dbReference>
<dbReference type="PANTHER" id="PTHR11085">
    <property type="entry name" value="NAD-DEPENDENT PROTEIN DEACYLASE SIRTUIN-5, MITOCHONDRIAL-RELATED"/>
    <property type="match status" value="1"/>
</dbReference>
<protein>
    <recommendedName>
        <fullName evidence="5">NAD-dependent protein deacetylase</fullName>
        <ecNumber evidence="5">2.3.1.286</ecNumber>
    </recommendedName>
    <alternativeName>
        <fullName evidence="5">Regulatory protein SIR2 homolog</fullName>
    </alternativeName>
</protein>
<comment type="function">
    <text evidence="5">NAD-dependent protein deacetylase which modulates the activities of several enzymes which are inactive in their acetylated form.</text>
</comment>
<feature type="domain" description="Deacetylase sirtuin-type" evidence="7">
    <location>
        <begin position="11"/>
        <end position="288"/>
    </location>
</feature>
<dbReference type="SUPFAM" id="SSF52467">
    <property type="entry name" value="DHS-like NAD/FAD-binding domain"/>
    <property type="match status" value="1"/>
</dbReference>
<evidence type="ECO:0000256" key="2">
    <source>
        <dbReference type="ARBA" id="ARBA00022723"/>
    </source>
</evidence>
<dbReference type="InterPro" id="IPR026587">
    <property type="entry name" value="Sirtuin_class_II"/>
</dbReference>
<evidence type="ECO:0000256" key="6">
    <source>
        <dbReference type="PROSITE-ProRule" id="PRU00236"/>
    </source>
</evidence>
<dbReference type="EMBL" id="JAAIYO010000007">
    <property type="protein sequence ID" value="MBE4751220.1"/>
    <property type="molecule type" value="Genomic_DNA"/>
</dbReference>
<comment type="subcellular location">
    <subcellularLocation>
        <location evidence="5">Cytoplasm</location>
    </subcellularLocation>
</comment>
<organism evidence="8 9">
    <name type="scientific">Corallococcus soli</name>
    <dbReference type="NCBI Taxonomy" id="2710757"/>
    <lineage>
        <taxon>Bacteria</taxon>
        <taxon>Pseudomonadati</taxon>
        <taxon>Myxococcota</taxon>
        <taxon>Myxococcia</taxon>
        <taxon>Myxococcales</taxon>
        <taxon>Cystobacterineae</taxon>
        <taxon>Myxococcaceae</taxon>
        <taxon>Corallococcus</taxon>
    </lineage>
</organism>
<comment type="similarity">
    <text evidence="5">Belongs to the sirtuin family. Class II subfamily.</text>
</comment>
<comment type="caution">
    <text evidence="8">The sequence shown here is derived from an EMBL/GenBank/DDBJ whole genome shotgun (WGS) entry which is preliminary data.</text>
</comment>
<comment type="cofactor">
    <cofactor evidence="5">
        <name>Zn(2+)</name>
        <dbReference type="ChEBI" id="CHEBI:29105"/>
    </cofactor>
    <text evidence="5">Binds 1 zinc ion per subunit.</text>
</comment>
<dbReference type="Gene3D" id="3.40.50.1220">
    <property type="entry name" value="TPP-binding domain"/>
    <property type="match status" value="1"/>
</dbReference>
<comment type="catalytic activity">
    <reaction evidence="5">
        <text>N(6)-acetyl-L-lysyl-[protein] + NAD(+) + H2O = 2''-O-acetyl-ADP-D-ribose + nicotinamide + L-lysyl-[protein]</text>
        <dbReference type="Rhea" id="RHEA:43636"/>
        <dbReference type="Rhea" id="RHEA-COMP:9752"/>
        <dbReference type="Rhea" id="RHEA-COMP:10731"/>
        <dbReference type="ChEBI" id="CHEBI:15377"/>
        <dbReference type="ChEBI" id="CHEBI:17154"/>
        <dbReference type="ChEBI" id="CHEBI:29969"/>
        <dbReference type="ChEBI" id="CHEBI:57540"/>
        <dbReference type="ChEBI" id="CHEBI:61930"/>
        <dbReference type="ChEBI" id="CHEBI:83767"/>
        <dbReference type="EC" id="2.3.1.286"/>
    </reaction>
</comment>
<feature type="binding site" evidence="5 6">
    <location>
        <position position="139"/>
    </location>
    <ligand>
        <name>Zn(2+)</name>
        <dbReference type="ChEBI" id="CHEBI:29105"/>
    </ligand>
</feature>
<dbReference type="InterPro" id="IPR050134">
    <property type="entry name" value="NAD-dep_sirtuin_deacylases"/>
</dbReference>
<keyword evidence="1 5" id="KW-0808">Transferase</keyword>
<keyword evidence="5" id="KW-0963">Cytoplasm</keyword>
<dbReference type="Proteomes" id="UP001516472">
    <property type="component" value="Unassembled WGS sequence"/>
</dbReference>
<feature type="binding site" evidence="5 6">
    <location>
        <position position="190"/>
    </location>
    <ligand>
        <name>Zn(2+)</name>
        <dbReference type="ChEBI" id="CHEBI:29105"/>
    </ligand>
</feature>
<name>A0ABR9PTG3_9BACT</name>
<evidence type="ECO:0000313" key="9">
    <source>
        <dbReference type="Proteomes" id="UP001516472"/>
    </source>
</evidence>
<feature type="binding site" evidence="5">
    <location>
        <begin position="113"/>
        <end position="116"/>
    </location>
    <ligand>
        <name>NAD(+)</name>
        <dbReference type="ChEBI" id="CHEBI:57540"/>
    </ligand>
</feature>
<reference evidence="8 9" key="1">
    <citation type="submission" date="2020-02" db="EMBL/GenBank/DDBJ databases">
        <authorList>
            <person name="Babadi Z.K."/>
            <person name="Risdian C."/>
            <person name="Ebrahimipour G.H."/>
            <person name="Wink J."/>
        </authorList>
    </citation>
    <scope>NUCLEOTIDE SEQUENCE [LARGE SCALE GENOMIC DNA]</scope>
    <source>
        <strain evidence="8 9">ZKHCc1 1396</strain>
    </source>
</reference>
<dbReference type="Gene3D" id="3.30.1600.10">
    <property type="entry name" value="SIR2/SIRT2 'Small Domain"/>
    <property type="match status" value="1"/>
</dbReference>
<evidence type="ECO:0000256" key="1">
    <source>
        <dbReference type="ARBA" id="ARBA00022679"/>
    </source>
</evidence>
<dbReference type="PANTHER" id="PTHR11085:SF10">
    <property type="entry name" value="NAD-DEPENDENT PROTEIN DEACYLASE SIRTUIN-5, MITOCHONDRIAL-RELATED"/>
    <property type="match status" value="1"/>
</dbReference>
<gene>
    <name evidence="5" type="primary">cobB</name>
    <name evidence="8" type="ORF">G4177_23885</name>
</gene>
<dbReference type="InterPro" id="IPR003000">
    <property type="entry name" value="Sirtuin"/>
</dbReference>
<dbReference type="InterPro" id="IPR029035">
    <property type="entry name" value="DHS-like_NAD/FAD-binding_dom"/>
</dbReference>
<dbReference type="PROSITE" id="PS50305">
    <property type="entry name" value="SIRTUIN"/>
    <property type="match status" value="1"/>
</dbReference>
<feature type="binding site" evidence="5 6">
    <location>
        <position position="193"/>
    </location>
    <ligand>
        <name>Zn(2+)</name>
        <dbReference type="ChEBI" id="CHEBI:29105"/>
    </ligand>
</feature>
<feature type="binding site" evidence="5">
    <location>
        <begin position="256"/>
        <end position="258"/>
    </location>
    <ligand>
        <name>NAD(+)</name>
        <dbReference type="ChEBI" id="CHEBI:57540"/>
    </ligand>
</feature>
<sequence>MTLSDAPPVAALPPEAGVEALASLLRGRRVVVLTGAGCSTESGIPDYRGPETRHKVRNPIQHREFLQRPEVRARYWARSLLGWPRFTSARPNDAHFALAALERSGVTPGLITQNVDGLHHAAGSERVLELHGALSRVRCLACQAQEPRASVQARMLGLNPDFAHTVVELRPDGDAELPPEAVADFRVPACTRCGGTLKPDVVFFGDNVAAPLVQDAFALLEEGDALLVVGSSLTVYSGFRFVTRAAERHVPIGILNLGESRGDSLADVRVEARAGDVLPRLVESLTRA</sequence>
<dbReference type="RefSeq" id="WP_193428417.1">
    <property type="nucleotide sequence ID" value="NZ_CBCSIP010000010.1"/>
</dbReference>
<feature type="binding site" evidence="5">
    <location>
        <position position="274"/>
    </location>
    <ligand>
        <name>NAD(+)</name>
        <dbReference type="ChEBI" id="CHEBI:57540"/>
    </ligand>
</feature>
<keyword evidence="4 5" id="KW-0520">NAD</keyword>
<feature type="binding site" evidence="5 6">
    <location>
        <position position="142"/>
    </location>
    <ligand>
        <name>Zn(2+)</name>
        <dbReference type="ChEBI" id="CHEBI:29105"/>
    </ligand>
</feature>
<evidence type="ECO:0000256" key="5">
    <source>
        <dbReference type="HAMAP-Rule" id="MF_01967"/>
    </source>
</evidence>
<feature type="active site" description="Proton acceptor" evidence="5 6">
    <location>
        <position position="131"/>
    </location>
</feature>
<dbReference type="HAMAP" id="MF_01967">
    <property type="entry name" value="Sirtuin_ClassII"/>
    <property type="match status" value="1"/>
</dbReference>
<dbReference type="EC" id="2.3.1.286" evidence="5"/>
<keyword evidence="2 5" id="KW-0479">Metal-binding</keyword>
<keyword evidence="9" id="KW-1185">Reference proteome</keyword>
<dbReference type="InterPro" id="IPR026590">
    <property type="entry name" value="Ssirtuin_cat_dom"/>
</dbReference>